<proteinExistence type="predicted"/>
<organism evidence="1 2">
    <name type="scientific">Clostridium botulinum (strain 657 / Type Ba4)</name>
    <dbReference type="NCBI Taxonomy" id="515621"/>
    <lineage>
        <taxon>Bacteria</taxon>
        <taxon>Bacillati</taxon>
        <taxon>Bacillota</taxon>
        <taxon>Clostridia</taxon>
        <taxon>Eubacteriales</taxon>
        <taxon>Clostridiaceae</taxon>
        <taxon>Clostridium</taxon>
    </lineage>
</organism>
<evidence type="ECO:0000313" key="2">
    <source>
        <dbReference type="Proteomes" id="UP000002333"/>
    </source>
</evidence>
<protein>
    <submittedName>
        <fullName evidence="1">Uncharacterized protein</fullName>
    </submittedName>
</protein>
<geneLocation type="plasmid" evidence="1 2">
    <name>pCLJ</name>
</geneLocation>
<dbReference type="AlphaFoldDB" id="A0A3F2ZQ96"/>
<evidence type="ECO:0000313" key="1">
    <source>
        <dbReference type="EMBL" id="ACQ51272.1"/>
    </source>
</evidence>
<name>A0A3F2ZQ96_CLOB6</name>
<dbReference type="KEGG" id="cbi:CLJ_0125"/>
<reference evidence="1 2" key="1">
    <citation type="journal article" date="2007" name="PLoS ONE">
        <title>Analysis of the neurotoxin complex genes in Clostridium botulinum A1-A4 and B1 strains: BoNT/A3, /Ba4 and /B1 clusters are located within plasmids.</title>
        <authorList>
            <person name="Smith T.J."/>
            <person name="Hill K.K."/>
            <person name="Foley B.T."/>
            <person name="Detter J.C."/>
            <person name="Munk A.C."/>
            <person name="Bruce D.C."/>
            <person name="Doggett N.A."/>
            <person name="Smith L.A."/>
            <person name="Marks J.D."/>
            <person name="Xie G."/>
            <person name="Brettin T.S."/>
        </authorList>
    </citation>
    <scope>NUCLEOTIDE SEQUENCE [LARGE SCALE GENOMIC DNA]</scope>
    <source>
        <strain evidence="2">657 / Type Ba4</strain>
    </source>
</reference>
<reference evidence="2" key="2">
    <citation type="submission" date="2008-05" db="EMBL/GenBank/DDBJ databases">
        <title>Genome sequence of Clostridium botulinum Ba4 strain 657 plasmid pCLJ.</title>
        <authorList>
            <person name="Shrivastava S."/>
            <person name="Brown J.L."/>
            <person name="Bruce D."/>
            <person name="Detter C."/>
            <person name="Munk C."/>
            <person name="Smith L.A."/>
            <person name="Smith T.J."/>
            <person name="Sutton G."/>
            <person name="Brettin T.S."/>
        </authorList>
    </citation>
    <scope>NUCLEOTIDE SEQUENCE [LARGE SCALE GENOMIC DNA]</scope>
    <source>
        <strain evidence="2">657 / Type Ba4</strain>
        <plasmid evidence="2">pCLJ</plasmid>
    </source>
</reference>
<dbReference type="Proteomes" id="UP000002333">
    <property type="component" value="Plasmid pCLJ"/>
</dbReference>
<dbReference type="RefSeq" id="WP_003362412.1">
    <property type="nucleotide sequence ID" value="NC_012654.1"/>
</dbReference>
<sequence length="58" mass="6834">METKDYGEIPYIIEIDWINETVWLNNHVDKEKIVVTEKDSKSIENAFKLIKAKRNGLL</sequence>
<gene>
    <name evidence="1" type="ordered locus">CLJ_0125</name>
</gene>
<dbReference type="EMBL" id="CP001081">
    <property type="protein sequence ID" value="ACQ51272.1"/>
    <property type="molecule type" value="Genomic_DNA"/>
</dbReference>
<keyword evidence="1" id="KW-0614">Plasmid</keyword>
<accession>A0A3F2ZQ96</accession>